<keyword evidence="3" id="KW-1185">Reference proteome</keyword>
<protein>
    <recommendedName>
        <fullName evidence="1">DICT domain-containing protein</fullName>
    </recommendedName>
</protein>
<feature type="domain" description="DICT" evidence="1">
    <location>
        <begin position="10"/>
        <end position="114"/>
    </location>
</feature>
<dbReference type="Proteomes" id="UP001154061">
    <property type="component" value="Unassembled WGS sequence"/>
</dbReference>
<organism evidence="2 3">
    <name type="scientific">Natrinema salsiterrestre</name>
    <dbReference type="NCBI Taxonomy" id="2950540"/>
    <lineage>
        <taxon>Archaea</taxon>
        <taxon>Methanobacteriati</taxon>
        <taxon>Methanobacteriota</taxon>
        <taxon>Stenosarchaea group</taxon>
        <taxon>Halobacteria</taxon>
        <taxon>Halobacteriales</taxon>
        <taxon>Natrialbaceae</taxon>
        <taxon>Natrinema</taxon>
    </lineage>
</organism>
<dbReference type="RefSeq" id="WP_277522712.1">
    <property type="nucleotide sequence ID" value="NZ_JAMQOT010000005.1"/>
</dbReference>
<dbReference type="AlphaFoldDB" id="A0A9Q4L856"/>
<reference evidence="2" key="1">
    <citation type="submission" date="2022-06" db="EMBL/GenBank/DDBJ databases">
        <title>Natrinema sp. a new haloarchaeum isolate from saline soil.</title>
        <authorList>
            <person name="Strakova D."/>
            <person name="Galisteo C."/>
            <person name="Sanchez-Porro C."/>
            <person name="Ventosa A."/>
        </authorList>
    </citation>
    <scope>NUCLEOTIDE SEQUENCE</scope>
    <source>
        <strain evidence="2">S1CR25-10</strain>
    </source>
</reference>
<name>A0A9Q4L856_9EURY</name>
<evidence type="ECO:0000313" key="2">
    <source>
        <dbReference type="EMBL" id="MDF9746981.1"/>
    </source>
</evidence>
<dbReference type="InterPro" id="IPR019278">
    <property type="entry name" value="DICT_dom"/>
</dbReference>
<dbReference type="EMBL" id="JAMQOT010000005">
    <property type="protein sequence ID" value="MDF9746981.1"/>
    <property type="molecule type" value="Genomic_DNA"/>
</dbReference>
<accession>A0A9Q4L856</accession>
<dbReference type="Pfam" id="PF10069">
    <property type="entry name" value="DICT"/>
    <property type="match status" value="1"/>
</dbReference>
<proteinExistence type="predicted"/>
<sequence>MVTELADNYFESYDKQRMIMASRIVEFRAWNVGGGELHAGFQQLSKLDHQPEVYRNLASSTVDTHVYGELDREPLPELELTVHGGDSEELRRHWWVASDGNGDDEEKVVLLAQERGPNQFYGFWTDRPTVVDDVIARTEFLA</sequence>
<comment type="caution">
    <text evidence="2">The sequence shown here is derived from an EMBL/GenBank/DDBJ whole genome shotgun (WGS) entry which is preliminary data.</text>
</comment>
<gene>
    <name evidence="2" type="ORF">NDI89_15425</name>
</gene>
<evidence type="ECO:0000259" key="1">
    <source>
        <dbReference type="Pfam" id="PF10069"/>
    </source>
</evidence>
<evidence type="ECO:0000313" key="3">
    <source>
        <dbReference type="Proteomes" id="UP001154061"/>
    </source>
</evidence>